<dbReference type="EMBL" id="JACSDY010000006">
    <property type="protein sequence ID" value="KAF7425824.1"/>
    <property type="molecule type" value="Genomic_DNA"/>
</dbReference>
<dbReference type="AlphaFoldDB" id="A0A834P3K7"/>
<evidence type="ECO:0000313" key="1">
    <source>
        <dbReference type="EMBL" id="KAF7425824.1"/>
    </source>
</evidence>
<keyword evidence="2" id="KW-1185">Reference proteome</keyword>
<gene>
    <name evidence="1" type="ORF">H0235_008262</name>
</gene>
<comment type="caution">
    <text evidence="1">The sequence shown here is derived from an EMBL/GenBank/DDBJ whole genome shotgun (WGS) entry which is preliminary data.</text>
</comment>
<reference evidence="1" key="1">
    <citation type="journal article" date="2020" name="G3 (Bethesda)">
        <title>High-Quality Assemblies for Three Invasive Social Wasps from the &lt;i&gt;Vespula&lt;/i&gt; Genus.</title>
        <authorList>
            <person name="Harrop T.W.R."/>
            <person name="Guhlin J."/>
            <person name="McLaughlin G.M."/>
            <person name="Permina E."/>
            <person name="Stockwell P."/>
            <person name="Gilligan J."/>
            <person name="Le Lec M.F."/>
            <person name="Gruber M.A.M."/>
            <person name="Quinn O."/>
            <person name="Lovegrove M."/>
            <person name="Duncan E.J."/>
            <person name="Remnant E.J."/>
            <person name="Van Eeckhoven J."/>
            <person name="Graham B."/>
            <person name="Knapp R.A."/>
            <person name="Langford K.W."/>
            <person name="Kronenberg Z."/>
            <person name="Press M.O."/>
            <person name="Eacker S.M."/>
            <person name="Wilson-Rankin E.E."/>
            <person name="Purcell J."/>
            <person name="Lester P.J."/>
            <person name="Dearden P.K."/>
        </authorList>
    </citation>
    <scope>NUCLEOTIDE SEQUENCE</scope>
    <source>
        <strain evidence="1">Volc-1</strain>
    </source>
</reference>
<organism evidence="1 2">
    <name type="scientific">Vespula pensylvanica</name>
    <name type="common">Western yellow jacket</name>
    <name type="synonym">Wasp</name>
    <dbReference type="NCBI Taxonomy" id="30213"/>
    <lineage>
        <taxon>Eukaryota</taxon>
        <taxon>Metazoa</taxon>
        <taxon>Ecdysozoa</taxon>
        <taxon>Arthropoda</taxon>
        <taxon>Hexapoda</taxon>
        <taxon>Insecta</taxon>
        <taxon>Pterygota</taxon>
        <taxon>Neoptera</taxon>
        <taxon>Endopterygota</taxon>
        <taxon>Hymenoptera</taxon>
        <taxon>Apocrita</taxon>
        <taxon>Aculeata</taxon>
        <taxon>Vespoidea</taxon>
        <taxon>Vespidae</taxon>
        <taxon>Vespinae</taxon>
        <taxon>Vespula</taxon>
    </lineage>
</organism>
<name>A0A834P3K7_VESPE</name>
<dbReference type="Proteomes" id="UP000600918">
    <property type="component" value="Unassembled WGS sequence"/>
</dbReference>
<accession>A0A834P3K7</accession>
<evidence type="ECO:0000313" key="2">
    <source>
        <dbReference type="Proteomes" id="UP000600918"/>
    </source>
</evidence>
<proteinExistence type="predicted"/>
<sequence length="122" mass="13457">MRFAAACSGSVDVMRCIIHFYPGNVEPPTVFLLTLLPSPPLPPVPPPSPPHRRNTLDAFYVLSTTWPTLTEAFEYSNVTNTAKSTNLQDTSLAEVAGSAALYLQRTKLSKMRSQLGPSRFYQ</sequence>
<protein>
    <submittedName>
        <fullName evidence="1">Uncharacterized protein</fullName>
    </submittedName>
</protein>